<proteinExistence type="predicted"/>
<organism evidence="1 2">
    <name type="scientific">Ensete ventricosum</name>
    <name type="common">Abyssinian banana</name>
    <name type="synonym">Musa ensete</name>
    <dbReference type="NCBI Taxonomy" id="4639"/>
    <lineage>
        <taxon>Eukaryota</taxon>
        <taxon>Viridiplantae</taxon>
        <taxon>Streptophyta</taxon>
        <taxon>Embryophyta</taxon>
        <taxon>Tracheophyta</taxon>
        <taxon>Spermatophyta</taxon>
        <taxon>Magnoliopsida</taxon>
        <taxon>Liliopsida</taxon>
        <taxon>Zingiberales</taxon>
        <taxon>Musaceae</taxon>
        <taxon>Ensete</taxon>
    </lineage>
</organism>
<accession>A0A426YWD4</accession>
<protein>
    <submittedName>
        <fullName evidence="1">Uncharacterized protein</fullName>
    </submittedName>
</protein>
<evidence type="ECO:0000313" key="1">
    <source>
        <dbReference type="EMBL" id="RRT56046.1"/>
    </source>
</evidence>
<dbReference type="AlphaFoldDB" id="A0A426YWD4"/>
<evidence type="ECO:0000313" key="2">
    <source>
        <dbReference type="Proteomes" id="UP000287651"/>
    </source>
</evidence>
<reference evidence="1 2" key="1">
    <citation type="journal article" date="2014" name="Agronomy (Basel)">
        <title>A Draft Genome Sequence for Ensete ventricosum, the Drought-Tolerant Tree Against Hunger.</title>
        <authorList>
            <person name="Harrison J."/>
            <person name="Moore K.A."/>
            <person name="Paszkiewicz K."/>
            <person name="Jones T."/>
            <person name="Grant M."/>
            <person name="Ambacheew D."/>
            <person name="Muzemil S."/>
            <person name="Studholme D.J."/>
        </authorList>
    </citation>
    <scope>NUCLEOTIDE SEQUENCE [LARGE SCALE GENOMIC DNA]</scope>
</reference>
<dbReference type="EMBL" id="AMZH03009805">
    <property type="protein sequence ID" value="RRT56046.1"/>
    <property type="molecule type" value="Genomic_DNA"/>
</dbReference>
<name>A0A426YWD4_ENSVE</name>
<gene>
    <name evidence="1" type="ORF">B296_00014283</name>
</gene>
<comment type="caution">
    <text evidence="1">The sequence shown here is derived from an EMBL/GenBank/DDBJ whole genome shotgun (WGS) entry which is preliminary data.</text>
</comment>
<sequence length="149" mass="16704">MRTTSARNCMDLARIAPATPPPTTTTLVFEVASPGSSRPMAVDRRMDAVMSNQTVKNASRRLLEKGMIRSSRPRWTTAGTRWRKVDISWVPSKTRNTPHRLNWIVDPISDSIHQSGVATCLNEFNHASPLKSNHGYHYSLPSPNNKSKH</sequence>
<dbReference type="Proteomes" id="UP000287651">
    <property type="component" value="Unassembled WGS sequence"/>
</dbReference>